<dbReference type="AlphaFoldDB" id="A0A1I2HFG0"/>
<keyword evidence="5" id="KW-1185">Reference proteome</keyword>
<accession>A0A1I2HFG0</accession>
<dbReference type="InterPro" id="IPR011519">
    <property type="entry name" value="UnbV_ASPIC"/>
</dbReference>
<evidence type="ECO:0000256" key="2">
    <source>
        <dbReference type="SAM" id="Phobius"/>
    </source>
</evidence>
<dbReference type="EMBL" id="FONY01000023">
    <property type="protein sequence ID" value="SFF28123.1"/>
    <property type="molecule type" value="Genomic_DNA"/>
</dbReference>
<reference evidence="4 5" key="1">
    <citation type="submission" date="2016-10" db="EMBL/GenBank/DDBJ databases">
        <authorList>
            <person name="de Groot N.N."/>
        </authorList>
    </citation>
    <scope>NUCLEOTIDE SEQUENCE [LARGE SCALE GENOMIC DNA]</scope>
    <source>
        <strain>GEY</strain>
        <strain evidence="5">DSM 9560</strain>
    </source>
</reference>
<feature type="transmembrane region" description="Helical" evidence="2">
    <location>
        <begin position="559"/>
        <end position="578"/>
    </location>
</feature>
<proteinExistence type="predicted"/>
<dbReference type="Gene3D" id="2.130.10.130">
    <property type="entry name" value="Integrin alpha, N-terminal"/>
    <property type="match status" value="3"/>
</dbReference>
<name>A0A1I2HFG0_9BACT</name>
<sequence length="583" mass="65431">MLLDYHIDRKMKYKPLKINLLKNKSYIKVVNLYIFLILFSFSLFAQTPFREVSKEAGIDHVFKVFEGFFGGGACVLDYNNDGFEDIFLAGGMGDDKLYKNNGNGTFTDVYVSSGLTPSRKFITQSAVAADVNRDGFVDIFICTISTKDTLKVIPRAENLLFINNGNGTFRDATKEYGLADLECFTTGASFGDINADGFPDLYVGNYFTEYQGKLNTISDATIVGANQIAKGHLLLNISGKKFENVYEDYGLKHKGFGFGGVFTDYDNDGDQDLIVNHDFGYKRTPNLLLENRYPLARFANVAEKKQMDLRINAMASAVGDYNNDGLMDYFFTNIRFNYFMVNSGKNNVFENKIIEFKMDFMSISWGANFADFDHDSDLDLFVANGDLNPNCTPMGNFYFENNNYTFKEEGPAMGLNDYGIGRGSVVFDMDNDGDLDILVVNQTPVMTYPVESRTKLFRNDLAKGNWVKIKLKGLQAESYGIGSRVEVIANGKKMVREIDGGGSSHLSQNTTFAHFGLGDAKQIEKITVYWTGGKQQVLTNQKVNSVIVITESPEEGFKFSYYWLIGLGILVILAGWWARKQRN</sequence>
<dbReference type="Pfam" id="PF13517">
    <property type="entry name" value="FG-GAP_3"/>
    <property type="match status" value="3"/>
</dbReference>
<dbReference type="STRING" id="1003.SAMN04488541_102361"/>
<organism evidence="4 5">
    <name type="scientific">Thermoflexibacter ruber</name>
    <dbReference type="NCBI Taxonomy" id="1003"/>
    <lineage>
        <taxon>Bacteria</taxon>
        <taxon>Pseudomonadati</taxon>
        <taxon>Bacteroidota</taxon>
        <taxon>Cytophagia</taxon>
        <taxon>Cytophagales</taxon>
        <taxon>Thermoflexibacteraceae</taxon>
        <taxon>Thermoflexibacter</taxon>
    </lineage>
</organism>
<feature type="transmembrane region" description="Helical" evidence="2">
    <location>
        <begin position="26"/>
        <end position="45"/>
    </location>
</feature>
<protein>
    <submittedName>
        <fullName evidence="4">Repeat domain-containing protein</fullName>
    </submittedName>
</protein>
<evidence type="ECO:0000313" key="4">
    <source>
        <dbReference type="EMBL" id="SFF28123.1"/>
    </source>
</evidence>
<dbReference type="InterPro" id="IPR028994">
    <property type="entry name" value="Integrin_alpha_N"/>
</dbReference>
<keyword evidence="2" id="KW-0812">Transmembrane</keyword>
<gene>
    <name evidence="4" type="ORF">SAMN04488541_102361</name>
</gene>
<dbReference type="PANTHER" id="PTHR16026">
    <property type="entry name" value="CARTILAGE ACIDIC PROTEIN 1"/>
    <property type="match status" value="1"/>
</dbReference>
<evidence type="ECO:0000256" key="1">
    <source>
        <dbReference type="ARBA" id="ARBA00022729"/>
    </source>
</evidence>
<dbReference type="InterPro" id="IPR027039">
    <property type="entry name" value="Crtac1"/>
</dbReference>
<dbReference type="SUPFAM" id="SSF69318">
    <property type="entry name" value="Integrin alpha N-terminal domain"/>
    <property type="match status" value="1"/>
</dbReference>
<evidence type="ECO:0000313" key="5">
    <source>
        <dbReference type="Proteomes" id="UP000199513"/>
    </source>
</evidence>
<keyword evidence="2" id="KW-0472">Membrane</keyword>
<dbReference type="InterPro" id="IPR013517">
    <property type="entry name" value="FG-GAP"/>
</dbReference>
<evidence type="ECO:0000259" key="3">
    <source>
        <dbReference type="Pfam" id="PF07593"/>
    </source>
</evidence>
<dbReference type="Proteomes" id="UP000199513">
    <property type="component" value="Unassembled WGS sequence"/>
</dbReference>
<dbReference type="PANTHER" id="PTHR16026:SF0">
    <property type="entry name" value="CARTILAGE ACIDIC PROTEIN 1"/>
    <property type="match status" value="1"/>
</dbReference>
<keyword evidence="2" id="KW-1133">Transmembrane helix</keyword>
<feature type="domain" description="ASPIC/UnbV" evidence="3">
    <location>
        <begin position="480"/>
        <end position="546"/>
    </location>
</feature>
<keyword evidence="1" id="KW-0732">Signal</keyword>
<dbReference type="Pfam" id="PF07593">
    <property type="entry name" value="UnbV_ASPIC"/>
    <property type="match status" value="1"/>
</dbReference>